<dbReference type="Gene3D" id="2.60.120.330">
    <property type="entry name" value="B-lactam Antibiotic, Isopenicillin N Synthase, Chain"/>
    <property type="match status" value="1"/>
</dbReference>
<name>A9BU82_DELAS</name>
<evidence type="ECO:0000313" key="2">
    <source>
        <dbReference type="Proteomes" id="UP000000784"/>
    </source>
</evidence>
<keyword evidence="2" id="KW-1185">Reference proteome</keyword>
<dbReference type="EMBL" id="CP000884">
    <property type="protein sequence ID" value="ABX35797.1"/>
    <property type="molecule type" value="Genomic_DNA"/>
</dbReference>
<dbReference type="KEGG" id="dac:Daci_3159"/>
<dbReference type="AlphaFoldDB" id="A9BU82"/>
<sequence length="72" mass="8259">MAGSALSILSDHAIKSIYHSVDSQLELDRTSVVYFLNPDLNKNYSSFYKRKLINFSRHIQENHISFGNAEIN</sequence>
<protein>
    <submittedName>
        <fullName evidence="1">Uncharacterized protein</fullName>
    </submittedName>
</protein>
<evidence type="ECO:0000313" key="1">
    <source>
        <dbReference type="EMBL" id="ABX35797.1"/>
    </source>
</evidence>
<dbReference type="HOGENOM" id="CLU_2715707_0_0_4"/>
<dbReference type="SUPFAM" id="SSF51197">
    <property type="entry name" value="Clavaminate synthase-like"/>
    <property type="match status" value="1"/>
</dbReference>
<organism evidence="1 2">
    <name type="scientific">Delftia acidovorans (strain DSM 14801 / SPH-1)</name>
    <dbReference type="NCBI Taxonomy" id="398578"/>
    <lineage>
        <taxon>Bacteria</taxon>
        <taxon>Pseudomonadati</taxon>
        <taxon>Pseudomonadota</taxon>
        <taxon>Betaproteobacteria</taxon>
        <taxon>Burkholderiales</taxon>
        <taxon>Comamonadaceae</taxon>
        <taxon>Delftia</taxon>
    </lineage>
</organism>
<gene>
    <name evidence="1" type="ordered locus">Daci_3159</name>
</gene>
<reference evidence="2" key="2">
    <citation type="submission" date="2007-11" db="EMBL/GenBank/DDBJ databases">
        <title>Complete sequence of Delftia acidovorans DSM 14801 / SPH-1.</title>
        <authorList>
            <person name="Copeland A."/>
            <person name="Lucas S."/>
            <person name="Lapidus A."/>
            <person name="Barry K."/>
            <person name="Glavina del Rio T."/>
            <person name="Dalin E."/>
            <person name="Tice H."/>
            <person name="Pitluck S."/>
            <person name="Lowry S."/>
            <person name="Clum A."/>
            <person name="Schmutz J."/>
            <person name="Larimer F."/>
            <person name="Land M."/>
            <person name="Hauser L."/>
            <person name="Kyrpides N."/>
            <person name="Kim E."/>
            <person name="Schleheck D."/>
            <person name="Richardson P."/>
        </authorList>
    </citation>
    <scope>NUCLEOTIDE SEQUENCE [LARGE SCALE GENOMIC DNA]</scope>
    <source>
        <strain evidence="2">DSM 14801 / SPH-1</strain>
    </source>
</reference>
<accession>A9BU82</accession>
<dbReference type="Proteomes" id="UP000000784">
    <property type="component" value="Chromosome"/>
</dbReference>
<dbReference type="InterPro" id="IPR027443">
    <property type="entry name" value="IPNS-like_sf"/>
</dbReference>
<proteinExistence type="predicted"/>
<reference evidence="1 2" key="1">
    <citation type="journal article" date="2004" name="Appl. Environ. Microbiol.">
        <title>Mineralization of individual congeners of linear alkylbenzenesulfonate by defined pairs of heterotrophic bacteria.</title>
        <authorList>
            <person name="Schleheck D."/>
            <person name="Knepper T.P."/>
            <person name="Fischer K."/>
            <person name="Cook A.M."/>
        </authorList>
    </citation>
    <scope>NUCLEOTIDE SEQUENCE [LARGE SCALE GENOMIC DNA]</scope>
    <source>
        <strain evidence="2">DSM 14801 / SPH-1</strain>
    </source>
</reference>